<dbReference type="Proteomes" id="UP000000663">
    <property type="component" value="Chromosome"/>
</dbReference>
<dbReference type="GeneID" id="5143990"/>
<gene>
    <name evidence="1" type="ORF">RRC411</name>
</gene>
<evidence type="ECO:0000313" key="1">
    <source>
        <dbReference type="EMBL" id="CAJ38116.1"/>
    </source>
</evidence>
<protein>
    <submittedName>
        <fullName evidence="1">Uncharacterized protein</fullName>
    </submittedName>
</protein>
<dbReference type="STRING" id="351160.RRC411"/>
<accession>Q0W0H7</accession>
<dbReference type="EMBL" id="AM114193">
    <property type="protein sequence ID" value="CAJ38116.1"/>
    <property type="molecule type" value="Genomic_DNA"/>
</dbReference>
<keyword evidence="2" id="KW-1185">Reference proteome</keyword>
<organism evidence="1 2">
    <name type="scientific">Methanocella arvoryzae (strain DSM 22066 / NBRC 105507 / MRE50)</name>
    <dbReference type="NCBI Taxonomy" id="351160"/>
    <lineage>
        <taxon>Archaea</taxon>
        <taxon>Methanobacteriati</taxon>
        <taxon>Methanobacteriota</taxon>
        <taxon>Stenosarchaea group</taxon>
        <taxon>Methanomicrobia</taxon>
        <taxon>Methanocellales</taxon>
        <taxon>Methanocellaceae</taxon>
        <taxon>Methanocella</taxon>
    </lineage>
</organism>
<dbReference type="eggNOG" id="arCOG10895">
    <property type="taxonomic scope" value="Archaea"/>
</dbReference>
<name>Q0W0H7_METAR</name>
<evidence type="ECO:0000313" key="2">
    <source>
        <dbReference type="Proteomes" id="UP000000663"/>
    </source>
</evidence>
<proteinExistence type="predicted"/>
<dbReference type="KEGG" id="rci:RRC411"/>
<dbReference type="AlphaFoldDB" id="Q0W0H7"/>
<dbReference type="RefSeq" id="WP_012034475.1">
    <property type="nucleotide sequence ID" value="NC_009464.1"/>
</dbReference>
<reference evidence="1 2" key="1">
    <citation type="journal article" date="2006" name="Science">
        <title>Genome of rice cluster I archaea -- the key methane producers in the rice rhizosphere.</title>
        <authorList>
            <person name="Erkel C."/>
            <person name="Kube M."/>
            <person name="Reinhardt R."/>
            <person name="Liesack W."/>
        </authorList>
    </citation>
    <scope>NUCLEOTIDE SEQUENCE [LARGE SCALE GENOMIC DNA]</scope>
    <source>
        <strain evidence="2">DSM 22066 / NBRC 105507 / MRE50</strain>
    </source>
</reference>
<sequence>MKLWKLAIILLVITIALPVTCIGVDMLSNQGKEAIVFLEHKNNVRGQLVSGHFPGKTLSGEEYTFDAERSVLTCRQNPGINGSLKVLVGTTQSLMQDAGYGISTRLLGVPSYPANVDGINIDGVLEDGTVLIRYNGSSIRLSPGQRWVKVYTENVETDDYRVKLTNTEIIKNNGKIRLEPAIV</sequence>